<dbReference type="AlphaFoldDB" id="A0A2G9UXP4"/>
<accession>A0A2G9UXP4</accession>
<organism evidence="2 3">
    <name type="scientific">Teladorsagia circumcincta</name>
    <name type="common">Brown stomach worm</name>
    <name type="synonym">Ostertagia circumcincta</name>
    <dbReference type="NCBI Taxonomy" id="45464"/>
    <lineage>
        <taxon>Eukaryota</taxon>
        <taxon>Metazoa</taxon>
        <taxon>Ecdysozoa</taxon>
        <taxon>Nematoda</taxon>
        <taxon>Chromadorea</taxon>
        <taxon>Rhabditida</taxon>
        <taxon>Rhabditina</taxon>
        <taxon>Rhabditomorpha</taxon>
        <taxon>Strongyloidea</taxon>
        <taxon>Trichostrongylidae</taxon>
        <taxon>Teladorsagia</taxon>
    </lineage>
</organism>
<feature type="compositionally biased region" description="Polar residues" evidence="1">
    <location>
        <begin position="220"/>
        <end position="229"/>
    </location>
</feature>
<sequence length="418" mass="46498">MSDPNDTEYLFPIADRNNSNRYISCNGIESIVKLTFFLRDSTMTQIIKKRLCVICGASRDDRDMRCSSKIDPQNAILVACLSACDGLRKVARTIYLKKTLDAKTIYNNCLFGKRHLCHRHYILAAKYIVSEMESVGKQIQPFTDPQATGSAAYVTKNDIPSHVVKFVNEFMIAEEISGKVTVKDVCHFMNIGLRRYYSTPLWPSENSEEGQDPYSDIDESPSSGQSRSPENFVVKAEAVTGTPSIKVEEHHPEVTSSSSGIGSYMDCEDRAEFYATEKPSSFKNEITSIINSIEEPKPVCVICGNQNAMERVRTSSPSKLHNAILFASLSAVGCCRLDAKAVYDSCNEGGKILCGRHYAVAAQFIAAQMDSFGKSLAKFKDRKNFQVKAYMTVYDIPSKVVKLVNDFMVAMKVGRCAL</sequence>
<name>A0A2G9UXP4_TELCI</name>
<dbReference type="Proteomes" id="UP000230423">
    <property type="component" value="Unassembled WGS sequence"/>
</dbReference>
<keyword evidence="3" id="KW-1185">Reference proteome</keyword>
<evidence type="ECO:0000313" key="3">
    <source>
        <dbReference type="Proteomes" id="UP000230423"/>
    </source>
</evidence>
<reference evidence="2 3" key="1">
    <citation type="submission" date="2015-09" db="EMBL/GenBank/DDBJ databases">
        <title>Draft genome of the parasitic nematode Teladorsagia circumcincta isolate WARC Sus (inbred).</title>
        <authorList>
            <person name="Mitreva M."/>
        </authorList>
    </citation>
    <scope>NUCLEOTIDE SEQUENCE [LARGE SCALE GENOMIC DNA]</scope>
    <source>
        <strain evidence="2 3">S</strain>
    </source>
</reference>
<feature type="compositionally biased region" description="Acidic residues" evidence="1">
    <location>
        <begin position="206"/>
        <end position="219"/>
    </location>
</feature>
<gene>
    <name evidence="2" type="ORF">TELCIR_02969</name>
</gene>
<dbReference type="EMBL" id="KZ345191">
    <property type="protein sequence ID" value="PIO75007.1"/>
    <property type="molecule type" value="Genomic_DNA"/>
</dbReference>
<evidence type="ECO:0000256" key="1">
    <source>
        <dbReference type="SAM" id="MobiDB-lite"/>
    </source>
</evidence>
<protein>
    <submittedName>
        <fullName evidence="2">Uncharacterized protein</fullName>
    </submittedName>
</protein>
<proteinExistence type="predicted"/>
<dbReference type="OrthoDB" id="10555997at2759"/>
<feature type="region of interest" description="Disordered" evidence="1">
    <location>
        <begin position="202"/>
        <end position="230"/>
    </location>
</feature>
<evidence type="ECO:0000313" key="2">
    <source>
        <dbReference type="EMBL" id="PIO75007.1"/>
    </source>
</evidence>